<gene>
    <name evidence="2" type="ORF">DFH08DRAFT_1089057</name>
</gene>
<evidence type="ECO:0000313" key="3">
    <source>
        <dbReference type="Proteomes" id="UP001218218"/>
    </source>
</evidence>
<sequence>MHARHLISPLFLFIALVAANPLVAQPDVDKVCLCTSPTGCPGRCSGHSKCVNYCGMNTTVVCNACGKTSLGCILDNDGSCFTVNE</sequence>
<feature type="signal peptide" evidence="1">
    <location>
        <begin position="1"/>
        <end position="19"/>
    </location>
</feature>
<dbReference type="AlphaFoldDB" id="A0AAD6Z3H3"/>
<dbReference type="EMBL" id="JARIHO010000096">
    <property type="protein sequence ID" value="KAJ7305542.1"/>
    <property type="molecule type" value="Genomic_DNA"/>
</dbReference>
<keyword evidence="3" id="KW-1185">Reference proteome</keyword>
<name>A0AAD6Z3H3_9AGAR</name>
<proteinExistence type="predicted"/>
<keyword evidence="1" id="KW-0732">Signal</keyword>
<feature type="chain" id="PRO_5042273740" evidence="1">
    <location>
        <begin position="20"/>
        <end position="85"/>
    </location>
</feature>
<comment type="caution">
    <text evidence="2">The sequence shown here is derived from an EMBL/GenBank/DDBJ whole genome shotgun (WGS) entry which is preliminary data.</text>
</comment>
<dbReference type="Proteomes" id="UP001218218">
    <property type="component" value="Unassembled WGS sequence"/>
</dbReference>
<evidence type="ECO:0000313" key="2">
    <source>
        <dbReference type="EMBL" id="KAJ7305542.1"/>
    </source>
</evidence>
<accession>A0AAD6Z3H3</accession>
<evidence type="ECO:0000256" key="1">
    <source>
        <dbReference type="SAM" id="SignalP"/>
    </source>
</evidence>
<protein>
    <submittedName>
        <fullName evidence="2">Uncharacterized protein</fullName>
    </submittedName>
</protein>
<organism evidence="2 3">
    <name type="scientific">Mycena albidolilacea</name>
    <dbReference type="NCBI Taxonomy" id="1033008"/>
    <lineage>
        <taxon>Eukaryota</taxon>
        <taxon>Fungi</taxon>
        <taxon>Dikarya</taxon>
        <taxon>Basidiomycota</taxon>
        <taxon>Agaricomycotina</taxon>
        <taxon>Agaricomycetes</taxon>
        <taxon>Agaricomycetidae</taxon>
        <taxon>Agaricales</taxon>
        <taxon>Marasmiineae</taxon>
        <taxon>Mycenaceae</taxon>
        <taxon>Mycena</taxon>
    </lineage>
</organism>
<reference evidence="2" key="1">
    <citation type="submission" date="2023-03" db="EMBL/GenBank/DDBJ databases">
        <title>Massive genome expansion in bonnet fungi (Mycena s.s.) driven by repeated elements and novel gene families across ecological guilds.</title>
        <authorList>
            <consortium name="Lawrence Berkeley National Laboratory"/>
            <person name="Harder C.B."/>
            <person name="Miyauchi S."/>
            <person name="Viragh M."/>
            <person name="Kuo A."/>
            <person name="Thoen E."/>
            <person name="Andreopoulos B."/>
            <person name="Lu D."/>
            <person name="Skrede I."/>
            <person name="Drula E."/>
            <person name="Henrissat B."/>
            <person name="Morin E."/>
            <person name="Kohler A."/>
            <person name="Barry K."/>
            <person name="LaButti K."/>
            <person name="Morin E."/>
            <person name="Salamov A."/>
            <person name="Lipzen A."/>
            <person name="Mereny Z."/>
            <person name="Hegedus B."/>
            <person name="Baldrian P."/>
            <person name="Stursova M."/>
            <person name="Weitz H."/>
            <person name="Taylor A."/>
            <person name="Grigoriev I.V."/>
            <person name="Nagy L.G."/>
            <person name="Martin F."/>
            <person name="Kauserud H."/>
        </authorList>
    </citation>
    <scope>NUCLEOTIDE SEQUENCE</scope>
    <source>
        <strain evidence="2">CBHHK002</strain>
    </source>
</reference>